<keyword evidence="18" id="KW-1185">Reference proteome</keyword>
<feature type="transmembrane region" description="Helical" evidence="15">
    <location>
        <begin position="113"/>
        <end position="134"/>
    </location>
</feature>
<comment type="subcellular location">
    <subcellularLocation>
        <location evidence="1">Cell membrane</location>
        <topology evidence="1">Multi-pass membrane protein</topology>
    </subcellularLocation>
</comment>
<evidence type="ECO:0000256" key="15">
    <source>
        <dbReference type="SAM" id="Phobius"/>
    </source>
</evidence>
<evidence type="ECO:0000313" key="17">
    <source>
        <dbReference type="EMBL" id="KAG8441275.1"/>
    </source>
</evidence>
<dbReference type="GO" id="GO:0004957">
    <property type="term" value="F:prostaglandin E receptor activity"/>
    <property type="evidence" value="ECO:0007669"/>
    <property type="project" value="TreeGrafter"/>
</dbReference>
<feature type="region of interest" description="Disordered" evidence="14">
    <location>
        <begin position="374"/>
        <end position="394"/>
    </location>
</feature>
<dbReference type="PRINTS" id="PR01788">
    <property type="entry name" value="PROSTANOIDR"/>
</dbReference>
<dbReference type="InterPro" id="IPR000276">
    <property type="entry name" value="GPCR_Rhodpsn"/>
</dbReference>
<gene>
    <name evidence="17" type="ORF">GDO86_006853</name>
</gene>
<dbReference type="InterPro" id="IPR008365">
    <property type="entry name" value="Prostanoid_rcpt"/>
</dbReference>
<sequence length="394" mass="43067">MFQSLRYNSSLPSILSTLPPTSTFTPSLSSHAPSSVPLLPSLSMALGATSNALGLWILARSYSHSRRLRRSRAQFLLLASGLLLTDLAGHLIAGSFVLWLYSHGGLPVAGCQFLGGCMVFFGLSPLFIGLLMACERCLGITKPLWHSSTVTRTHARLSLALAWAVALLVSILPLLGYGVYGLQPSGTWCFLKEPPGFCLLFSGLGLGSLGASVVCNVMVGTTLVRARLQRPPVEERRRRQSRSHSHDLEMVVQLLAITLVSCISWSPLLVSVVMLHTGTPLPNPGWLLYTVRLASLNQILDPWVYILLRRAVLYRLYIIFVRAARVRNGMLNRLDTGDFQSSERSEGTKVPKILRALQSHSLAVKANLSKSTELSKTKDEGEKLPQKSVTLANL</sequence>
<evidence type="ECO:0000256" key="13">
    <source>
        <dbReference type="ARBA" id="ARBA00029815"/>
    </source>
</evidence>
<evidence type="ECO:0000256" key="3">
    <source>
        <dbReference type="ARBA" id="ARBA00022475"/>
    </source>
</evidence>
<keyword evidence="6 15" id="KW-1133">Transmembrane helix</keyword>
<dbReference type="OrthoDB" id="5959154at2759"/>
<evidence type="ECO:0000256" key="14">
    <source>
        <dbReference type="SAM" id="MobiDB-lite"/>
    </source>
</evidence>
<feature type="transmembrane region" description="Helical" evidence="15">
    <location>
        <begin position="38"/>
        <end position="59"/>
    </location>
</feature>
<dbReference type="FunFam" id="1.20.1070.10:FF:000163">
    <property type="entry name" value="Thromboxane A2 receptor"/>
    <property type="match status" value="1"/>
</dbReference>
<feature type="compositionally biased region" description="Basic and acidic residues" evidence="14">
    <location>
        <begin position="374"/>
        <end position="385"/>
    </location>
</feature>
<evidence type="ECO:0000256" key="6">
    <source>
        <dbReference type="ARBA" id="ARBA00022989"/>
    </source>
</evidence>
<feature type="transmembrane region" description="Helical" evidence="15">
    <location>
        <begin position="200"/>
        <end position="226"/>
    </location>
</feature>
<dbReference type="PROSITE" id="PS50262">
    <property type="entry name" value="G_PROTEIN_RECEP_F1_2"/>
    <property type="match status" value="1"/>
</dbReference>
<feature type="transmembrane region" description="Helical" evidence="15">
    <location>
        <begin position="247"/>
        <end position="266"/>
    </location>
</feature>
<feature type="transmembrane region" description="Helical" evidence="15">
    <location>
        <begin position="75"/>
        <end position="101"/>
    </location>
</feature>
<dbReference type="Proteomes" id="UP000812440">
    <property type="component" value="Chromosome 3"/>
</dbReference>
<dbReference type="AlphaFoldDB" id="A0A8T2J7Q5"/>
<evidence type="ECO:0000256" key="1">
    <source>
        <dbReference type="ARBA" id="ARBA00004651"/>
    </source>
</evidence>
<evidence type="ECO:0000256" key="4">
    <source>
        <dbReference type="ARBA" id="ARBA00022553"/>
    </source>
</evidence>
<evidence type="ECO:0000256" key="12">
    <source>
        <dbReference type="ARBA" id="ARBA00023224"/>
    </source>
</evidence>
<dbReference type="Pfam" id="PF00001">
    <property type="entry name" value="7tm_1"/>
    <property type="match status" value="1"/>
</dbReference>
<evidence type="ECO:0000256" key="8">
    <source>
        <dbReference type="ARBA" id="ARBA00023136"/>
    </source>
</evidence>
<comment type="caution">
    <text evidence="17">The sequence shown here is derived from an EMBL/GenBank/DDBJ whole genome shotgun (WGS) entry which is preliminary data.</text>
</comment>
<keyword evidence="5 15" id="KW-0812">Transmembrane</keyword>
<keyword evidence="7" id="KW-0297">G-protein coupled receptor</keyword>
<reference evidence="17" key="1">
    <citation type="thesis" date="2020" institute="ProQuest LLC" country="789 East Eisenhower Parkway, Ann Arbor, MI, USA">
        <title>Comparative Genomics and Chromosome Evolution.</title>
        <authorList>
            <person name="Mudd A.B."/>
        </authorList>
    </citation>
    <scope>NUCLEOTIDE SEQUENCE</scope>
    <source>
        <strain evidence="17">Female2</strain>
        <tissue evidence="17">Blood</tissue>
    </source>
</reference>
<dbReference type="SUPFAM" id="SSF81321">
    <property type="entry name" value="Family A G protein-coupled receptor-like"/>
    <property type="match status" value="1"/>
</dbReference>
<evidence type="ECO:0000256" key="9">
    <source>
        <dbReference type="ARBA" id="ARBA00023157"/>
    </source>
</evidence>
<keyword evidence="9" id="KW-1015">Disulfide bond</keyword>
<dbReference type="PANTHER" id="PTHR11866:SF3">
    <property type="entry name" value="PROSTAGLANDIN E2 RECEPTOR EP1 SUBTYPE"/>
    <property type="match status" value="1"/>
</dbReference>
<evidence type="ECO:0000259" key="16">
    <source>
        <dbReference type="PROSITE" id="PS50262"/>
    </source>
</evidence>
<protein>
    <recommendedName>
        <fullName evidence="2">Thromboxane A2 receptor</fullName>
    </recommendedName>
    <alternativeName>
        <fullName evidence="13">Prostanoid TP receptor</fullName>
    </alternativeName>
</protein>
<dbReference type="InterPro" id="IPR017452">
    <property type="entry name" value="GPCR_Rhodpsn_7TM"/>
</dbReference>
<keyword evidence="11" id="KW-0325">Glycoprotein</keyword>
<evidence type="ECO:0000313" key="18">
    <source>
        <dbReference type="Proteomes" id="UP000812440"/>
    </source>
</evidence>
<evidence type="ECO:0000256" key="5">
    <source>
        <dbReference type="ARBA" id="ARBA00022692"/>
    </source>
</evidence>
<name>A0A8T2J7Q5_9PIPI</name>
<accession>A0A8T2J7Q5</accession>
<evidence type="ECO:0000256" key="2">
    <source>
        <dbReference type="ARBA" id="ARBA00017628"/>
    </source>
</evidence>
<dbReference type="GO" id="GO:0007189">
    <property type="term" value="P:adenylate cyclase-activating G protein-coupled receptor signaling pathway"/>
    <property type="evidence" value="ECO:0007669"/>
    <property type="project" value="TreeGrafter"/>
</dbReference>
<dbReference type="GO" id="GO:0007204">
    <property type="term" value="P:positive regulation of cytosolic calcium ion concentration"/>
    <property type="evidence" value="ECO:0007669"/>
    <property type="project" value="TreeGrafter"/>
</dbReference>
<evidence type="ECO:0000256" key="11">
    <source>
        <dbReference type="ARBA" id="ARBA00023180"/>
    </source>
</evidence>
<dbReference type="PRINTS" id="PR00429">
    <property type="entry name" value="THROMBOXANER"/>
</dbReference>
<dbReference type="PROSITE" id="PS00237">
    <property type="entry name" value="G_PROTEIN_RECEP_F1_1"/>
    <property type="match status" value="1"/>
</dbReference>
<evidence type="ECO:0000256" key="7">
    <source>
        <dbReference type="ARBA" id="ARBA00023040"/>
    </source>
</evidence>
<keyword evidence="8 15" id="KW-0472">Membrane</keyword>
<dbReference type="InterPro" id="IPR001105">
    <property type="entry name" value="Thbox_rcpt"/>
</dbReference>
<feature type="transmembrane region" description="Helical" evidence="15">
    <location>
        <begin position="155"/>
        <end position="180"/>
    </location>
</feature>
<keyword evidence="12" id="KW-0807">Transducer</keyword>
<keyword evidence="3" id="KW-1003">Cell membrane</keyword>
<proteinExistence type="predicted"/>
<dbReference type="CDD" id="cd14981">
    <property type="entry name" value="7tmA_Prostanoid_R"/>
    <property type="match status" value="1"/>
</dbReference>
<dbReference type="Gene3D" id="1.20.1070.10">
    <property type="entry name" value="Rhodopsin 7-helix transmembrane proteins"/>
    <property type="match status" value="1"/>
</dbReference>
<dbReference type="EMBL" id="JAACNH010000006">
    <property type="protein sequence ID" value="KAG8441275.1"/>
    <property type="molecule type" value="Genomic_DNA"/>
</dbReference>
<organism evidence="17 18">
    <name type="scientific">Hymenochirus boettgeri</name>
    <name type="common">Congo dwarf clawed frog</name>
    <dbReference type="NCBI Taxonomy" id="247094"/>
    <lineage>
        <taxon>Eukaryota</taxon>
        <taxon>Metazoa</taxon>
        <taxon>Chordata</taxon>
        <taxon>Craniata</taxon>
        <taxon>Vertebrata</taxon>
        <taxon>Euteleostomi</taxon>
        <taxon>Amphibia</taxon>
        <taxon>Batrachia</taxon>
        <taxon>Anura</taxon>
        <taxon>Pipoidea</taxon>
        <taxon>Pipidae</taxon>
        <taxon>Pipinae</taxon>
        <taxon>Hymenochirus</taxon>
    </lineage>
</organism>
<keyword evidence="4" id="KW-0597">Phosphoprotein</keyword>
<evidence type="ECO:0000256" key="10">
    <source>
        <dbReference type="ARBA" id="ARBA00023170"/>
    </source>
</evidence>
<dbReference type="GO" id="GO:0006954">
    <property type="term" value="P:inflammatory response"/>
    <property type="evidence" value="ECO:0007669"/>
    <property type="project" value="TreeGrafter"/>
</dbReference>
<dbReference type="PANTHER" id="PTHR11866">
    <property type="entry name" value="G-PROTEIN COUPLED RECEPTOR FAMILY 1 MEMBER"/>
    <property type="match status" value="1"/>
</dbReference>
<feature type="domain" description="G-protein coupled receptors family 1 profile" evidence="16">
    <location>
        <begin position="50"/>
        <end position="305"/>
    </location>
</feature>
<feature type="transmembrane region" description="Helical" evidence="15">
    <location>
        <begin position="286"/>
        <end position="308"/>
    </location>
</feature>
<dbReference type="GO" id="GO:0004960">
    <property type="term" value="F:thromboxane receptor activity"/>
    <property type="evidence" value="ECO:0007669"/>
    <property type="project" value="InterPro"/>
</dbReference>
<keyword evidence="10" id="KW-0675">Receptor</keyword>
<dbReference type="GO" id="GO:0005886">
    <property type="term" value="C:plasma membrane"/>
    <property type="evidence" value="ECO:0007669"/>
    <property type="project" value="UniProtKB-SubCell"/>
</dbReference>